<dbReference type="RefSeq" id="WP_310914230.1">
    <property type="nucleotide sequence ID" value="NZ_JAVLVT010000019.1"/>
</dbReference>
<feature type="non-terminal residue" evidence="3">
    <location>
        <position position="76"/>
    </location>
</feature>
<accession>A0ABU2HCQ2</accession>
<evidence type="ECO:0000256" key="1">
    <source>
        <dbReference type="SAM" id="MobiDB-lite"/>
    </source>
</evidence>
<keyword evidence="2" id="KW-0732">Signal</keyword>
<proteinExistence type="predicted"/>
<dbReference type="EMBL" id="JAVLVT010000019">
    <property type="protein sequence ID" value="MDS1272634.1"/>
    <property type="molecule type" value="Genomic_DNA"/>
</dbReference>
<evidence type="ECO:0000313" key="4">
    <source>
        <dbReference type="Proteomes" id="UP001250214"/>
    </source>
</evidence>
<feature type="chain" id="PRO_5047258266" evidence="2">
    <location>
        <begin position="30"/>
        <end position="76"/>
    </location>
</feature>
<feature type="region of interest" description="Disordered" evidence="1">
    <location>
        <begin position="39"/>
        <end position="76"/>
    </location>
</feature>
<protein>
    <submittedName>
        <fullName evidence="3">Uncharacterized protein</fullName>
    </submittedName>
</protein>
<evidence type="ECO:0000313" key="3">
    <source>
        <dbReference type="EMBL" id="MDS1272634.1"/>
    </source>
</evidence>
<name>A0ABU2HCQ2_9ACTN</name>
<gene>
    <name evidence="3" type="ORF">RIF23_20305</name>
</gene>
<comment type="caution">
    <text evidence="3">The sequence shown here is derived from an EMBL/GenBank/DDBJ whole genome shotgun (WGS) entry which is preliminary data.</text>
</comment>
<sequence length="76" mass="7190">MRSTVSTSAKAVFVAVGAATFVGFGSAFASADVLDTAPAAPGPDGLVDAVTEPVSGAVGGDVSTPAGETPPVPEDA</sequence>
<reference evidence="4" key="1">
    <citation type="submission" date="2023-07" db="EMBL/GenBank/DDBJ databases">
        <title>Novel species in the genus Lipingzhangella isolated from Sambhar Salt Lake.</title>
        <authorList>
            <person name="Jiya N."/>
            <person name="Kajale S."/>
            <person name="Sharma A."/>
        </authorList>
    </citation>
    <scope>NUCLEOTIDE SEQUENCE [LARGE SCALE GENOMIC DNA]</scope>
    <source>
        <strain evidence="4">LS1_29</strain>
    </source>
</reference>
<keyword evidence="4" id="KW-1185">Reference proteome</keyword>
<dbReference type="Proteomes" id="UP001250214">
    <property type="component" value="Unassembled WGS sequence"/>
</dbReference>
<organism evidence="3 4">
    <name type="scientific">Lipingzhangella rawalii</name>
    <dbReference type="NCBI Taxonomy" id="2055835"/>
    <lineage>
        <taxon>Bacteria</taxon>
        <taxon>Bacillati</taxon>
        <taxon>Actinomycetota</taxon>
        <taxon>Actinomycetes</taxon>
        <taxon>Streptosporangiales</taxon>
        <taxon>Nocardiopsidaceae</taxon>
        <taxon>Lipingzhangella</taxon>
    </lineage>
</organism>
<evidence type="ECO:0000256" key="2">
    <source>
        <dbReference type="SAM" id="SignalP"/>
    </source>
</evidence>
<feature type="signal peptide" evidence="2">
    <location>
        <begin position="1"/>
        <end position="29"/>
    </location>
</feature>